<evidence type="ECO:0008006" key="3">
    <source>
        <dbReference type="Google" id="ProtNLM"/>
    </source>
</evidence>
<feature type="transmembrane region" description="Helical" evidence="1">
    <location>
        <begin position="417"/>
        <end position="440"/>
    </location>
</feature>
<proteinExistence type="predicted"/>
<reference evidence="2" key="1">
    <citation type="submission" date="2015-08" db="EMBL/GenBank/DDBJ databases">
        <authorList>
            <person name="Babu N.S."/>
            <person name="Beckwith C.J."/>
            <person name="Beseler K.G."/>
            <person name="Brison A."/>
            <person name="Carone J.V."/>
            <person name="Caskin T.P."/>
            <person name="Diamond M."/>
            <person name="Durham M.E."/>
            <person name="Foxe J.M."/>
            <person name="Go M."/>
            <person name="Henderson B.A."/>
            <person name="Jones I.B."/>
            <person name="McGettigan J.A."/>
            <person name="Micheletti S.J."/>
            <person name="Nasrallah M.E."/>
            <person name="Ortiz D."/>
            <person name="Piller C.R."/>
            <person name="Privatt S.R."/>
            <person name="Schneider S.L."/>
            <person name="Sharp S."/>
            <person name="Smith T.C."/>
            <person name="Stanton J.D."/>
            <person name="Ullery H.E."/>
            <person name="Wilson R.J."/>
            <person name="Serrano M.G."/>
            <person name="Buck G."/>
            <person name="Lee V."/>
            <person name="Wang Y."/>
            <person name="Carvalho R."/>
            <person name="Voegtly L."/>
            <person name="Shi R."/>
            <person name="Duckworth R."/>
            <person name="Johnson A."/>
            <person name="Loviza R."/>
            <person name="Walstead R."/>
            <person name="Shah Z."/>
            <person name="Kiflezghi M."/>
            <person name="Wade K."/>
            <person name="Ball S.L."/>
            <person name="Bradley K.W."/>
            <person name="Asai D.J."/>
            <person name="Bowman C.A."/>
            <person name="Russell D.A."/>
            <person name="Pope W.H."/>
            <person name="Jacobs-Sera D."/>
            <person name="Hendrix R.W."/>
            <person name="Hatfull G.F."/>
        </authorList>
    </citation>
    <scope>NUCLEOTIDE SEQUENCE</scope>
</reference>
<sequence length="484" mass="50952">MSRPPLAASGRRPFLIALAALLLVQLAWALVVPAFRGVDEIEHAYRAASVAEGHWRPDYRAPVDGRGDLIPVREDIVVAANPVCTWLGYNGPDNCRGAEDAGNGEVLVASAAARYNPVFYWVIGSVAKPFDGFAALYVMRAVGALICALLIAAAAALTWRWSSTVWPGVALVAVASPILTYSTMVAAPNGVELSAAVLLWTAGLGLSVTRSPDLERRLLLAAGVAAVCLASVRSLGPLWLGLIGLTGLWLIGGDQCRSLVRRHRRLVLLVVAATAVALLWGAWWTLTAHPNNPASDSDASPGSAWAQLPRAVPLWVLQSIGAFPLRNEPAPLATYLLFLVLWVALVVVGLRLGPRGPLLFVAGVSLAIPTVLTLISYQQIGVAWQGRYGYPVSMGVFLLAGCALDRARAAPARGAPIALATCLVAGVGCLVAQLSVRALVLSDNVNPSAQVASAWLVVLLTVAGYALVATGLHRRAVDRSVRTE</sequence>
<dbReference type="EMBL" id="CZKA01000002">
    <property type="protein sequence ID" value="CUR53940.1"/>
    <property type="molecule type" value="Genomic_DNA"/>
</dbReference>
<dbReference type="InterPro" id="IPR018674">
    <property type="entry name" value="DUF2142_membrane"/>
</dbReference>
<organism evidence="2">
    <name type="scientific">metagenome</name>
    <dbReference type="NCBI Taxonomy" id="256318"/>
    <lineage>
        <taxon>unclassified sequences</taxon>
        <taxon>metagenomes</taxon>
    </lineage>
</organism>
<dbReference type="AlphaFoldDB" id="A0A2P2BW29"/>
<keyword evidence="1" id="KW-0472">Membrane</keyword>
<feature type="transmembrane region" description="Helical" evidence="1">
    <location>
        <begin position="357"/>
        <end position="376"/>
    </location>
</feature>
<feature type="transmembrane region" description="Helical" evidence="1">
    <location>
        <begin position="134"/>
        <end position="157"/>
    </location>
</feature>
<accession>A0A2P2BW29</accession>
<feature type="transmembrane region" description="Helical" evidence="1">
    <location>
        <begin position="238"/>
        <end position="254"/>
    </location>
</feature>
<name>A0A2P2BW29_9ZZZZ</name>
<keyword evidence="1" id="KW-1133">Transmembrane helix</keyword>
<keyword evidence="1" id="KW-0812">Transmembrane</keyword>
<feature type="transmembrane region" description="Helical" evidence="1">
    <location>
        <begin position="266"/>
        <end position="286"/>
    </location>
</feature>
<evidence type="ECO:0000313" key="2">
    <source>
        <dbReference type="EMBL" id="CUR53940.1"/>
    </source>
</evidence>
<feature type="transmembrane region" description="Helical" evidence="1">
    <location>
        <begin position="452"/>
        <end position="472"/>
    </location>
</feature>
<evidence type="ECO:0000256" key="1">
    <source>
        <dbReference type="SAM" id="Phobius"/>
    </source>
</evidence>
<feature type="transmembrane region" description="Helical" evidence="1">
    <location>
        <begin position="164"/>
        <end position="187"/>
    </location>
</feature>
<feature type="transmembrane region" description="Helical" evidence="1">
    <location>
        <begin position="388"/>
        <end position="405"/>
    </location>
</feature>
<gene>
    <name evidence="2" type="ORF">NOCA2100073</name>
</gene>
<feature type="transmembrane region" description="Helical" evidence="1">
    <location>
        <begin position="332"/>
        <end position="350"/>
    </location>
</feature>
<dbReference type="Pfam" id="PF09913">
    <property type="entry name" value="DUF2142"/>
    <property type="match status" value="1"/>
</dbReference>
<protein>
    <recommendedName>
        <fullName evidence="3">Glycosyltransferase RgtA/B/C/D-like domain-containing protein</fullName>
    </recommendedName>
</protein>